<dbReference type="PRINTS" id="PR00465">
    <property type="entry name" value="EP450IV"/>
</dbReference>
<dbReference type="Pfam" id="PF00067">
    <property type="entry name" value="p450"/>
    <property type="match status" value="1"/>
</dbReference>
<dbReference type="SUPFAM" id="SSF48264">
    <property type="entry name" value="Cytochrome P450"/>
    <property type="match status" value="1"/>
</dbReference>
<reference evidence="8 9" key="1">
    <citation type="journal article" date="2016" name="Nat. Commun.">
        <title>Ectomycorrhizal ecology is imprinted in the genome of the dominant symbiotic fungus Cenococcum geophilum.</title>
        <authorList>
            <consortium name="DOE Joint Genome Institute"/>
            <person name="Peter M."/>
            <person name="Kohler A."/>
            <person name="Ohm R.A."/>
            <person name="Kuo A."/>
            <person name="Krutzmann J."/>
            <person name="Morin E."/>
            <person name="Arend M."/>
            <person name="Barry K.W."/>
            <person name="Binder M."/>
            <person name="Choi C."/>
            <person name="Clum A."/>
            <person name="Copeland A."/>
            <person name="Grisel N."/>
            <person name="Haridas S."/>
            <person name="Kipfer T."/>
            <person name="LaButti K."/>
            <person name="Lindquist E."/>
            <person name="Lipzen A."/>
            <person name="Maire R."/>
            <person name="Meier B."/>
            <person name="Mihaltcheva S."/>
            <person name="Molinier V."/>
            <person name="Murat C."/>
            <person name="Poggeler S."/>
            <person name="Quandt C.A."/>
            <person name="Sperisen C."/>
            <person name="Tritt A."/>
            <person name="Tisserant E."/>
            <person name="Crous P.W."/>
            <person name="Henrissat B."/>
            <person name="Nehls U."/>
            <person name="Egli S."/>
            <person name="Spatafora J.W."/>
            <person name="Grigoriev I.V."/>
            <person name="Martin F.M."/>
        </authorList>
    </citation>
    <scope>NUCLEOTIDE SEQUENCE [LARGE SCALE GENOMIC DNA]</scope>
    <source>
        <strain evidence="8 9">CBS 459.81</strain>
    </source>
</reference>
<dbReference type="Proteomes" id="UP000250266">
    <property type="component" value="Unassembled WGS sequence"/>
</dbReference>
<dbReference type="PANTHER" id="PTHR24305:SF232">
    <property type="entry name" value="P450, PUTATIVE (EUROFUNG)-RELATED"/>
    <property type="match status" value="1"/>
</dbReference>
<keyword evidence="4 5" id="KW-0408">Iron</keyword>
<dbReference type="InterPro" id="IPR017972">
    <property type="entry name" value="Cyt_P450_CS"/>
</dbReference>
<protein>
    <submittedName>
        <fullName evidence="8">Cytochrome P450 oxidoreductase</fullName>
    </submittedName>
</protein>
<dbReference type="InterPro" id="IPR036396">
    <property type="entry name" value="Cyt_P450_sf"/>
</dbReference>
<dbReference type="GO" id="GO:0016705">
    <property type="term" value="F:oxidoreductase activity, acting on paired donors, with incorporation or reduction of molecular oxygen"/>
    <property type="evidence" value="ECO:0007669"/>
    <property type="project" value="InterPro"/>
</dbReference>
<keyword evidence="6" id="KW-0560">Oxidoreductase</keyword>
<proteinExistence type="inferred from homology"/>
<comment type="similarity">
    <text evidence="2 6">Belongs to the cytochrome P450 family.</text>
</comment>
<keyword evidence="7" id="KW-0812">Transmembrane</keyword>
<dbReference type="InterPro" id="IPR050121">
    <property type="entry name" value="Cytochrome_P450_monoxygenase"/>
</dbReference>
<dbReference type="GO" id="GO:0004497">
    <property type="term" value="F:monooxygenase activity"/>
    <property type="evidence" value="ECO:0007669"/>
    <property type="project" value="UniProtKB-KW"/>
</dbReference>
<evidence type="ECO:0000256" key="6">
    <source>
        <dbReference type="RuleBase" id="RU000461"/>
    </source>
</evidence>
<keyword evidence="3 5" id="KW-0479">Metal-binding</keyword>
<evidence type="ECO:0000313" key="9">
    <source>
        <dbReference type="Proteomes" id="UP000250266"/>
    </source>
</evidence>
<dbReference type="Gene3D" id="1.10.630.10">
    <property type="entry name" value="Cytochrome P450"/>
    <property type="match status" value="1"/>
</dbReference>
<dbReference type="GO" id="GO:0005506">
    <property type="term" value="F:iron ion binding"/>
    <property type="evidence" value="ECO:0007669"/>
    <property type="project" value="InterPro"/>
</dbReference>
<keyword evidence="7" id="KW-1133">Transmembrane helix</keyword>
<feature type="transmembrane region" description="Helical" evidence="7">
    <location>
        <begin position="12"/>
        <end position="30"/>
    </location>
</feature>
<dbReference type="InterPro" id="IPR002403">
    <property type="entry name" value="Cyt_P450_E_grp-IV"/>
</dbReference>
<evidence type="ECO:0000256" key="1">
    <source>
        <dbReference type="ARBA" id="ARBA00001971"/>
    </source>
</evidence>
<evidence type="ECO:0000256" key="2">
    <source>
        <dbReference type="ARBA" id="ARBA00010617"/>
    </source>
</evidence>
<dbReference type="GO" id="GO:0020037">
    <property type="term" value="F:heme binding"/>
    <property type="evidence" value="ECO:0007669"/>
    <property type="project" value="InterPro"/>
</dbReference>
<dbReference type="PROSITE" id="PS00086">
    <property type="entry name" value="CYTOCHROME_P450"/>
    <property type="match status" value="1"/>
</dbReference>
<dbReference type="PRINTS" id="PR00385">
    <property type="entry name" value="P450"/>
</dbReference>
<gene>
    <name evidence="8" type="ORF">K432DRAFT_448777</name>
</gene>
<keyword evidence="6" id="KW-0503">Monooxygenase</keyword>
<keyword evidence="7" id="KW-0472">Membrane</keyword>
<evidence type="ECO:0000313" key="8">
    <source>
        <dbReference type="EMBL" id="OCK73322.1"/>
    </source>
</evidence>
<feature type="binding site" description="axial binding residue" evidence="5">
    <location>
        <position position="461"/>
    </location>
    <ligand>
        <name>heme</name>
        <dbReference type="ChEBI" id="CHEBI:30413"/>
    </ligand>
    <ligandPart>
        <name>Fe</name>
        <dbReference type="ChEBI" id="CHEBI:18248"/>
    </ligandPart>
</feature>
<name>A0A8E2J8L6_9PEZI</name>
<keyword evidence="9" id="KW-1185">Reference proteome</keyword>
<sequence length="515" mass="58773">MTTAFLALSSWSRAFCLYVLLTVLLLRLIYLRYRNNLNAFPGPVVASVTDLWRLWYSYHNKNGIPMVKLHEEYGPVIRIGPRMLSFSTPEAVRDIYGPGKNFKKSEFYSVIAPLQNGVIKDTLFSTRDQAYHSGYRRAVNSSFSMSVILQYESYLDETTQIFLNKIDEIITQTKGKKGLIDLPRLLQYYAFDAVAMLAYSKRYGFVEKNTDIDGIMKTTRFILDYTSHMGNYPLWDKIFLKNPLMRLLGRLGFINMTTPMIPFAINSQAERLREFKANPNRKEKNRDILDSYMALHIAKPDIVTENEVLELGVMLGFAGSESTGVALSALIYYVVRDARVYGKLQSELNSHLATSVTGVTYAETQTLPYFDACVKETFRIHPPSGFIMERVTPPSGAQIAGYTVPGNTIVGCNPWAVHRDKATFGEDVEVFRPERWLEPSEDEVRKIWKSMIHFGAGPHTCMGRHVSVLEIYKLGATILRHFKITLTEQDRVYKLTVGQFVRLDFSVMLERVEGL</sequence>
<dbReference type="EMBL" id="KV745829">
    <property type="protein sequence ID" value="OCK73322.1"/>
    <property type="molecule type" value="Genomic_DNA"/>
</dbReference>
<organism evidence="8 9">
    <name type="scientific">Lepidopterella palustris CBS 459.81</name>
    <dbReference type="NCBI Taxonomy" id="1314670"/>
    <lineage>
        <taxon>Eukaryota</taxon>
        <taxon>Fungi</taxon>
        <taxon>Dikarya</taxon>
        <taxon>Ascomycota</taxon>
        <taxon>Pezizomycotina</taxon>
        <taxon>Dothideomycetes</taxon>
        <taxon>Pleosporomycetidae</taxon>
        <taxon>Mytilinidiales</taxon>
        <taxon>Argynnaceae</taxon>
        <taxon>Lepidopterella</taxon>
    </lineage>
</organism>
<dbReference type="AlphaFoldDB" id="A0A8E2J8L6"/>
<keyword evidence="5 6" id="KW-0349">Heme</keyword>
<dbReference type="PANTHER" id="PTHR24305">
    <property type="entry name" value="CYTOCHROME P450"/>
    <property type="match status" value="1"/>
</dbReference>
<evidence type="ECO:0000256" key="7">
    <source>
        <dbReference type="SAM" id="Phobius"/>
    </source>
</evidence>
<evidence type="ECO:0000256" key="4">
    <source>
        <dbReference type="ARBA" id="ARBA00023004"/>
    </source>
</evidence>
<comment type="cofactor">
    <cofactor evidence="1 5">
        <name>heme</name>
        <dbReference type="ChEBI" id="CHEBI:30413"/>
    </cofactor>
</comment>
<evidence type="ECO:0000256" key="5">
    <source>
        <dbReference type="PIRSR" id="PIRSR602403-1"/>
    </source>
</evidence>
<accession>A0A8E2J8L6</accession>
<dbReference type="InterPro" id="IPR001128">
    <property type="entry name" value="Cyt_P450"/>
</dbReference>
<dbReference type="CDD" id="cd11060">
    <property type="entry name" value="CYP57A1-like"/>
    <property type="match status" value="1"/>
</dbReference>
<dbReference type="OrthoDB" id="3934656at2759"/>
<evidence type="ECO:0000256" key="3">
    <source>
        <dbReference type="ARBA" id="ARBA00022723"/>
    </source>
</evidence>